<dbReference type="AlphaFoldDB" id="A0AAE0H3M8"/>
<sequence length="340" mass="37960">MGQTSWRTGGAASAYAKLGRRRTTLAAEAKIRVREYLETSKVEAGPEAAIPMLGFAVVNDSRNYTLRLLRSIDHPVDKIVVVWFPMFNGQHDTGVGRQLCLARQLFPSIVIRKMPYNMGCAAGWNEVIYENLAASWWALPNFDIEFPPGALAVMSRRVFANFSAPPPEGNGCAPRTYHTMYGHKDAPDMGYSFFMVSRNAVAHTGLFDENFYPAYWEDNDYRWRVRLSCPSQDGEVIDTDQKTTVVHGPGNETEYESGMKVSLSISNDTASKLNSELFLKYNQLNKLMSIPDASNPIEVSYERAVPRMKKTNGAGEDYMNDGLDGDNGADLEEVSAYVFL</sequence>
<accession>A0AAE0H3M8</accession>
<dbReference type="SUPFAM" id="SSF53448">
    <property type="entry name" value="Nucleotide-diphospho-sugar transferases"/>
    <property type="match status" value="1"/>
</dbReference>
<gene>
    <name evidence="1" type="ORF">CYMTET_3274</name>
</gene>
<evidence type="ECO:0000313" key="2">
    <source>
        <dbReference type="Proteomes" id="UP001190700"/>
    </source>
</evidence>
<name>A0AAE0H3M8_9CHLO</name>
<proteinExistence type="predicted"/>
<organism evidence="1 2">
    <name type="scientific">Cymbomonas tetramitiformis</name>
    <dbReference type="NCBI Taxonomy" id="36881"/>
    <lineage>
        <taxon>Eukaryota</taxon>
        <taxon>Viridiplantae</taxon>
        <taxon>Chlorophyta</taxon>
        <taxon>Pyramimonadophyceae</taxon>
        <taxon>Pyramimonadales</taxon>
        <taxon>Pyramimonadaceae</taxon>
        <taxon>Cymbomonas</taxon>
    </lineage>
</organism>
<comment type="caution">
    <text evidence="1">The sequence shown here is derived from an EMBL/GenBank/DDBJ whole genome shotgun (WGS) entry which is preliminary data.</text>
</comment>
<dbReference type="Proteomes" id="UP001190700">
    <property type="component" value="Unassembled WGS sequence"/>
</dbReference>
<protein>
    <submittedName>
        <fullName evidence="1">Uncharacterized protein</fullName>
    </submittedName>
</protein>
<evidence type="ECO:0000313" key="1">
    <source>
        <dbReference type="EMBL" id="KAK3289312.1"/>
    </source>
</evidence>
<dbReference type="InterPro" id="IPR029044">
    <property type="entry name" value="Nucleotide-diphossugar_trans"/>
</dbReference>
<keyword evidence="2" id="KW-1185">Reference proteome</keyword>
<reference evidence="1 2" key="1">
    <citation type="journal article" date="2015" name="Genome Biol. Evol.">
        <title>Comparative Genomics of a Bacterivorous Green Alga Reveals Evolutionary Causalities and Consequences of Phago-Mixotrophic Mode of Nutrition.</title>
        <authorList>
            <person name="Burns J.A."/>
            <person name="Paasch A."/>
            <person name="Narechania A."/>
            <person name="Kim E."/>
        </authorList>
    </citation>
    <scope>NUCLEOTIDE SEQUENCE [LARGE SCALE GENOMIC DNA]</scope>
    <source>
        <strain evidence="1 2">PLY_AMNH</strain>
    </source>
</reference>
<dbReference type="EMBL" id="LGRX02000169">
    <property type="protein sequence ID" value="KAK3289312.1"/>
    <property type="molecule type" value="Genomic_DNA"/>
</dbReference>